<organism evidence="2 3">
    <name type="scientific">Gymnopus androsaceus JB14</name>
    <dbReference type="NCBI Taxonomy" id="1447944"/>
    <lineage>
        <taxon>Eukaryota</taxon>
        <taxon>Fungi</taxon>
        <taxon>Dikarya</taxon>
        <taxon>Basidiomycota</taxon>
        <taxon>Agaricomycotina</taxon>
        <taxon>Agaricomycetes</taxon>
        <taxon>Agaricomycetidae</taxon>
        <taxon>Agaricales</taxon>
        <taxon>Marasmiineae</taxon>
        <taxon>Omphalotaceae</taxon>
        <taxon>Gymnopus</taxon>
    </lineage>
</organism>
<gene>
    <name evidence="2" type="ORF">BT96DRAFT_688215</name>
</gene>
<keyword evidence="3" id="KW-1185">Reference proteome</keyword>
<proteinExistence type="predicted"/>
<feature type="compositionally biased region" description="Polar residues" evidence="1">
    <location>
        <begin position="253"/>
        <end position="265"/>
    </location>
</feature>
<dbReference type="OrthoDB" id="278430at2759"/>
<evidence type="ECO:0000256" key="1">
    <source>
        <dbReference type="SAM" id="MobiDB-lite"/>
    </source>
</evidence>
<accession>A0A6A4HQE1</accession>
<reference evidence="2" key="1">
    <citation type="journal article" date="2019" name="Environ. Microbiol.">
        <title>Fungal ecological strategies reflected in gene transcription - a case study of two litter decomposers.</title>
        <authorList>
            <person name="Barbi F."/>
            <person name="Kohler A."/>
            <person name="Barry K."/>
            <person name="Baskaran P."/>
            <person name="Daum C."/>
            <person name="Fauchery L."/>
            <person name="Ihrmark K."/>
            <person name="Kuo A."/>
            <person name="LaButti K."/>
            <person name="Lipzen A."/>
            <person name="Morin E."/>
            <person name="Grigoriev I.V."/>
            <person name="Henrissat B."/>
            <person name="Lindahl B."/>
            <person name="Martin F."/>
        </authorList>
    </citation>
    <scope>NUCLEOTIDE SEQUENCE</scope>
    <source>
        <strain evidence="2">JB14</strain>
    </source>
</reference>
<dbReference type="Proteomes" id="UP000799118">
    <property type="component" value="Unassembled WGS sequence"/>
</dbReference>
<protein>
    <submittedName>
        <fullName evidence="2">Uncharacterized protein</fullName>
    </submittedName>
</protein>
<feature type="region of interest" description="Disordered" evidence="1">
    <location>
        <begin position="95"/>
        <end position="155"/>
    </location>
</feature>
<dbReference type="AlphaFoldDB" id="A0A6A4HQE1"/>
<dbReference type="EMBL" id="ML769468">
    <property type="protein sequence ID" value="KAE9399568.1"/>
    <property type="molecule type" value="Genomic_DNA"/>
</dbReference>
<evidence type="ECO:0000313" key="3">
    <source>
        <dbReference type="Proteomes" id="UP000799118"/>
    </source>
</evidence>
<sequence>MAMENRPDLGYIRCAGSRIRATEVHQELTGLLQIMMMSLLSLLLRLHHHLEERTHPQGLLNIPSPLDLIGQSGSNQTRLFMERVANTIFPSTTPATCLRSAPPRNLNGVPHANTPPRRPSQQMQPPMPLQSTDFPPLTSIPTPDKRPPAVGGVWTNPSRSVLTTPSLGPQGTALVHHNNPMMMNHGNTDFSRADDGFDRPPPRAAELYNPKIAKRPHNHPHPHMHTQGQGQGGEGRLSEQIRAMSLSDGPLHASSSSGSPTRTTM</sequence>
<name>A0A6A4HQE1_9AGAR</name>
<feature type="region of interest" description="Disordered" evidence="1">
    <location>
        <begin position="214"/>
        <end position="265"/>
    </location>
</feature>
<feature type="compositionally biased region" description="Basic residues" evidence="1">
    <location>
        <begin position="214"/>
        <end position="224"/>
    </location>
</feature>
<evidence type="ECO:0000313" key="2">
    <source>
        <dbReference type="EMBL" id="KAE9399568.1"/>
    </source>
</evidence>